<comment type="similarity">
    <text evidence="1">Belongs to the bacterial solute-binding protein 8 family.</text>
</comment>
<comment type="caution">
    <text evidence="5">The sequence shown here is derived from an EMBL/GenBank/DDBJ whole genome shotgun (WGS) entry which is preliminary data.</text>
</comment>
<organism evidence="5 6">
    <name type="scientific">Ureibacillus endophyticus</name>
    <dbReference type="NCBI Taxonomy" id="1978490"/>
    <lineage>
        <taxon>Bacteria</taxon>
        <taxon>Bacillati</taxon>
        <taxon>Bacillota</taxon>
        <taxon>Bacilli</taxon>
        <taxon>Bacillales</taxon>
        <taxon>Caryophanaceae</taxon>
        <taxon>Ureibacillus</taxon>
    </lineage>
</organism>
<name>A0A494Z8W8_9BACL</name>
<keyword evidence="2 3" id="KW-0732">Signal</keyword>
<evidence type="ECO:0000259" key="4">
    <source>
        <dbReference type="PROSITE" id="PS50983"/>
    </source>
</evidence>
<dbReference type="PANTHER" id="PTHR30535">
    <property type="entry name" value="VITAMIN B12-BINDING PROTEIN"/>
    <property type="match status" value="1"/>
</dbReference>
<evidence type="ECO:0000256" key="3">
    <source>
        <dbReference type="SAM" id="SignalP"/>
    </source>
</evidence>
<protein>
    <submittedName>
        <fullName evidence="5">ABC transporter substrate-binding protein</fullName>
    </submittedName>
</protein>
<dbReference type="RefSeq" id="WP_121213551.1">
    <property type="nucleotide sequence ID" value="NZ_JAMYWW010000001.1"/>
</dbReference>
<feature type="domain" description="Fe/B12 periplasmic-binding" evidence="4">
    <location>
        <begin position="72"/>
        <end position="327"/>
    </location>
</feature>
<dbReference type="InterPro" id="IPR050902">
    <property type="entry name" value="ABC_Transporter_SBP"/>
</dbReference>
<dbReference type="PANTHER" id="PTHR30535:SF34">
    <property type="entry name" value="MOLYBDATE-BINDING PROTEIN MOLA"/>
    <property type="match status" value="1"/>
</dbReference>
<dbReference type="SUPFAM" id="SSF53807">
    <property type="entry name" value="Helical backbone' metal receptor"/>
    <property type="match status" value="1"/>
</dbReference>
<evidence type="ECO:0000256" key="2">
    <source>
        <dbReference type="ARBA" id="ARBA00022729"/>
    </source>
</evidence>
<gene>
    <name evidence="5" type="ORF">D8M03_04530</name>
</gene>
<dbReference type="Proteomes" id="UP000272238">
    <property type="component" value="Unassembled WGS sequence"/>
</dbReference>
<sequence>MKEIFKKLGLFTAFLLLSIGLLAGCGTDDTNTQDDADTNATEEANEKSGNVFPVTITDDANREITIEKAPESIVSIQTSNTEIAFALGLGDKIIGVSDYCNYPAETANIQKVGGQDINAELVLSLMPDMALVTDYHYNTHPKVLQQFEDAGIKVIVVGSASSFDDVYEKIKMIGTATGTSDKAEEIITDMKDRHQAIKDKAIASVKEKKRVWVEVSPAPDIFTTGKNTFMHEMLESIQATNVAEDQEGWVKLNEEEIVKLNPDAIITTYGYYIDNPSEQVLAREGWAEVPAVKNGEVFDVDNDTVTRPGPRLIEGVETLAKLIYPEIFKQ</sequence>
<evidence type="ECO:0000313" key="6">
    <source>
        <dbReference type="Proteomes" id="UP000272238"/>
    </source>
</evidence>
<dbReference type="AlphaFoldDB" id="A0A494Z8W8"/>
<dbReference type="PROSITE" id="PS51257">
    <property type="entry name" value="PROKAR_LIPOPROTEIN"/>
    <property type="match status" value="1"/>
</dbReference>
<dbReference type="PROSITE" id="PS50983">
    <property type="entry name" value="FE_B12_PBP"/>
    <property type="match status" value="1"/>
</dbReference>
<dbReference type="EMBL" id="RBZN01000006">
    <property type="protein sequence ID" value="RKQ19084.1"/>
    <property type="molecule type" value="Genomic_DNA"/>
</dbReference>
<dbReference type="NCBIfam" id="NF038402">
    <property type="entry name" value="TroA_like"/>
    <property type="match status" value="1"/>
</dbReference>
<dbReference type="Pfam" id="PF01497">
    <property type="entry name" value="Peripla_BP_2"/>
    <property type="match status" value="1"/>
</dbReference>
<dbReference type="InterPro" id="IPR054828">
    <property type="entry name" value="Vit_B12_bind_prot"/>
</dbReference>
<reference evidence="5 6" key="1">
    <citation type="journal article" date="2016" name="Antonie Van Leeuwenhoek">
        <title>Lysinibacillus endophyticus sp. nov., an indole-3-acetic acid producing endophytic bacterium isolated from corn root (Zea mays cv. Xinken-5).</title>
        <authorList>
            <person name="Yu J."/>
            <person name="Guan X."/>
            <person name="Liu C."/>
            <person name="Xiang W."/>
            <person name="Yu Z."/>
            <person name="Liu X."/>
            <person name="Wang G."/>
        </authorList>
    </citation>
    <scope>NUCLEOTIDE SEQUENCE [LARGE SCALE GENOMIC DNA]</scope>
    <source>
        <strain evidence="5 6">DSM 100506</strain>
    </source>
</reference>
<feature type="chain" id="PRO_5039409795" evidence="3">
    <location>
        <begin position="24"/>
        <end position="330"/>
    </location>
</feature>
<dbReference type="CDD" id="cd01143">
    <property type="entry name" value="YvrC"/>
    <property type="match status" value="1"/>
</dbReference>
<proteinExistence type="inferred from homology"/>
<dbReference type="Gene3D" id="3.40.50.1980">
    <property type="entry name" value="Nitrogenase molybdenum iron protein domain"/>
    <property type="match status" value="2"/>
</dbReference>
<dbReference type="GO" id="GO:0071281">
    <property type="term" value="P:cellular response to iron ion"/>
    <property type="evidence" value="ECO:0007669"/>
    <property type="project" value="TreeGrafter"/>
</dbReference>
<keyword evidence="6" id="KW-1185">Reference proteome</keyword>
<accession>A0A494Z8W8</accession>
<dbReference type="InterPro" id="IPR002491">
    <property type="entry name" value="ABC_transptr_periplasmic_BD"/>
</dbReference>
<dbReference type="OrthoDB" id="9816357at2"/>
<evidence type="ECO:0000256" key="1">
    <source>
        <dbReference type="ARBA" id="ARBA00008814"/>
    </source>
</evidence>
<feature type="signal peptide" evidence="3">
    <location>
        <begin position="1"/>
        <end position="23"/>
    </location>
</feature>
<evidence type="ECO:0000313" key="5">
    <source>
        <dbReference type="EMBL" id="RKQ19084.1"/>
    </source>
</evidence>